<keyword evidence="3 12" id="KW-0812">Transmembrane</keyword>
<keyword evidence="10" id="KW-0325">Glycoprotein</keyword>
<name>A0ABR2YCF9_9CHLO</name>
<keyword evidence="8 12" id="KW-0472">Membrane</keyword>
<feature type="signal peptide" evidence="13">
    <location>
        <begin position="1"/>
        <end position="23"/>
    </location>
</feature>
<comment type="caution">
    <text evidence="16">The sequence shown here is derived from an EMBL/GenBank/DDBJ whole genome shotgun (WGS) entry which is preliminary data.</text>
</comment>
<dbReference type="PANTHER" id="PTHR22702">
    <property type="entry name" value="PROTEASE-ASSOCIATED DOMAIN-CONTAINING PROTEIN"/>
    <property type="match status" value="1"/>
</dbReference>
<organism evidence="16 17">
    <name type="scientific">Coccomyxa subellipsoidea</name>
    <dbReference type="NCBI Taxonomy" id="248742"/>
    <lineage>
        <taxon>Eukaryota</taxon>
        <taxon>Viridiplantae</taxon>
        <taxon>Chlorophyta</taxon>
        <taxon>core chlorophytes</taxon>
        <taxon>Trebouxiophyceae</taxon>
        <taxon>Trebouxiophyceae incertae sedis</taxon>
        <taxon>Coccomyxaceae</taxon>
        <taxon>Coccomyxa</taxon>
    </lineage>
</organism>
<dbReference type="EMBL" id="JALJOT010000016">
    <property type="protein sequence ID" value="KAK9902207.1"/>
    <property type="molecule type" value="Genomic_DNA"/>
</dbReference>
<comment type="subcellular location">
    <subcellularLocation>
        <location evidence="11">Endomembrane system</location>
        <topology evidence="11">Single-pass membrane protein</topology>
    </subcellularLocation>
    <subcellularLocation>
        <location evidence="1">Membrane</location>
        <topology evidence="1">Single-pass type I membrane protein</topology>
    </subcellularLocation>
</comment>
<dbReference type="PANTHER" id="PTHR22702:SF1">
    <property type="entry name" value="PROTEASE-ASSOCIATED DOMAIN-CONTAINING PROTEIN 1"/>
    <property type="match status" value="1"/>
</dbReference>
<dbReference type="Pfam" id="PF25011">
    <property type="entry name" value="VSR_TRX"/>
    <property type="match status" value="1"/>
</dbReference>
<evidence type="ECO:0000256" key="10">
    <source>
        <dbReference type="ARBA" id="ARBA00023180"/>
    </source>
</evidence>
<protein>
    <recommendedName>
        <fullName evidence="18">EGF-like domain-containing protein</fullName>
    </recommendedName>
</protein>
<keyword evidence="4 13" id="KW-0732">Signal</keyword>
<dbReference type="Pfam" id="PF02225">
    <property type="entry name" value="PA"/>
    <property type="match status" value="1"/>
</dbReference>
<dbReference type="InterPro" id="IPR018097">
    <property type="entry name" value="EGF_Ca-bd_CS"/>
</dbReference>
<keyword evidence="9" id="KW-1015">Disulfide bond</keyword>
<reference evidence="16 17" key="1">
    <citation type="journal article" date="2024" name="Nat. Commun.">
        <title>Phylogenomics reveals the evolutionary origins of lichenization in chlorophyte algae.</title>
        <authorList>
            <person name="Puginier C."/>
            <person name="Libourel C."/>
            <person name="Otte J."/>
            <person name="Skaloud P."/>
            <person name="Haon M."/>
            <person name="Grisel S."/>
            <person name="Petersen M."/>
            <person name="Berrin J.G."/>
            <person name="Delaux P.M."/>
            <person name="Dal Grande F."/>
            <person name="Keller J."/>
        </authorList>
    </citation>
    <scope>NUCLEOTIDE SEQUENCE [LARGE SCALE GENOMIC DNA]</scope>
    <source>
        <strain evidence="16 17">SAG 216-7</strain>
    </source>
</reference>
<keyword evidence="17" id="KW-1185">Reference proteome</keyword>
<keyword evidence="5" id="KW-0677">Repeat</keyword>
<dbReference type="Gene3D" id="3.50.30.30">
    <property type="match status" value="1"/>
</dbReference>
<evidence type="ECO:0000259" key="15">
    <source>
        <dbReference type="Pfam" id="PF25011"/>
    </source>
</evidence>
<evidence type="ECO:0000256" key="1">
    <source>
        <dbReference type="ARBA" id="ARBA00004479"/>
    </source>
</evidence>
<evidence type="ECO:0000256" key="13">
    <source>
        <dbReference type="SAM" id="SignalP"/>
    </source>
</evidence>
<accession>A0ABR2YCF9</accession>
<evidence type="ECO:0000313" key="16">
    <source>
        <dbReference type="EMBL" id="KAK9902207.1"/>
    </source>
</evidence>
<evidence type="ECO:0000256" key="7">
    <source>
        <dbReference type="ARBA" id="ARBA00022989"/>
    </source>
</evidence>
<evidence type="ECO:0000256" key="5">
    <source>
        <dbReference type="ARBA" id="ARBA00022737"/>
    </source>
</evidence>
<dbReference type="InterPro" id="IPR003137">
    <property type="entry name" value="PA_domain"/>
</dbReference>
<evidence type="ECO:0000256" key="9">
    <source>
        <dbReference type="ARBA" id="ARBA00023157"/>
    </source>
</evidence>
<proteinExistence type="predicted"/>
<evidence type="ECO:0000256" key="3">
    <source>
        <dbReference type="ARBA" id="ARBA00022692"/>
    </source>
</evidence>
<dbReference type="Gene3D" id="2.10.25.10">
    <property type="entry name" value="Laminin"/>
    <property type="match status" value="1"/>
</dbReference>
<evidence type="ECO:0000313" key="17">
    <source>
        <dbReference type="Proteomes" id="UP001491310"/>
    </source>
</evidence>
<feature type="transmembrane region" description="Helical" evidence="12">
    <location>
        <begin position="637"/>
        <end position="661"/>
    </location>
</feature>
<gene>
    <name evidence="16" type="ORF">WJX75_007766</name>
</gene>
<evidence type="ECO:0000256" key="11">
    <source>
        <dbReference type="ARBA" id="ARBA00037847"/>
    </source>
</evidence>
<evidence type="ECO:0000259" key="14">
    <source>
        <dbReference type="Pfam" id="PF02225"/>
    </source>
</evidence>
<feature type="domain" description="PA" evidence="14">
    <location>
        <begin position="66"/>
        <end position="193"/>
    </location>
</feature>
<evidence type="ECO:0000256" key="2">
    <source>
        <dbReference type="ARBA" id="ARBA00022536"/>
    </source>
</evidence>
<feature type="chain" id="PRO_5046263015" description="EGF-like domain-containing protein" evidence="13">
    <location>
        <begin position="24"/>
        <end position="710"/>
    </location>
</feature>
<evidence type="ECO:0000256" key="6">
    <source>
        <dbReference type="ARBA" id="ARBA00022837"/>
    </source>
</evidence>
<keyword evidence="7 12" id="KW-1133">Transmembrane helix</keyword>
<evidence type="ECO:0000256" key="8">
    <source>
        <dbReference type="ARBA" id="ARBA00023136"/>
    </source>
</evidence>
<feature type="domain" description="Vacuolar sorting receptor thioredoxin-like" evidence="15">
    <location>
        <begin position="225"/>
        <end position="435"/>
    </location>
</feature>
<dbReference type="SUPFAM" id="SSF52025">
    <property type="entry name" value="PA domain"/>
    <property type="match status" value="1"/>
</dbReference>
<evidence type="ECO:0008006" key="18">
    <source>
        <dbReference type="Google" id="ProtNLM"/>
    </source>
</evidence>
<dbReference type="InterPro" id="IPR056858">
    <property type="entry name" value="VSR_TRX"/>
</dbReference>
<dbReference type="PROSITE" id="PS01187">
    <property type="entry name" value="EGF_CA"/>
    <property type="match status" value="1"/>
</dbReference>
<keyword evidence="2" id="KW-0245">EGF-like domain</keyword>
<evidence type="ECO:0000256" key="4">
    <source>
        <dbReference type="ARBA" id="ARBA00022729"/>
    </source>
</evidence>
<dbReference type="InterPro" id="IPR046450">
    <property type="entry name" value="PA_dom_sf"/>
</dbReference>
<sequence>MVSITNLVVVLGLAVLSGSIVQARFVIEQGGLKISFPKAAAKAHPKGFDMSLANFGAPKYGGSLMGKLVYVDADHGHPNTCIPSCNYACQPFSQASPPFKLNPSTNPDRPGQRTNYIMLVDRGPLEDDMAPCKFAEKVWNAQEAGAQGVVVVNYEDKHTTMEAPDDQDEISYKFLRNITIPASFITKSDGQVLKDLFKKTPGNTQPDDVYVVLDWNDVLPRAQKVEWEFWTNSNDMCGAVCDVQKEFIKEFVPVARELEGNWTRFTPHYIVWVCPESYRASDECQSQCIHNGRYCTPDPDGDLLAGYSGKDIVQENLRQLCVFKLANESSVPWKWWEYSTKFGEQCKMADNSYNEECAERVFNELDGNTWSSLAKLRSCIGDVDADADNPLLESEMKRQRGNSETGEVYILPTIRINDGQYRGKLSYTEVLRAICAGFTKNAEPKACMRVAVDDSCRDGSVGHSTCAARKDGKTKCQNTFSGYECVCGPGFILHVGEGGKEKCLNINECVSTEAADLDPKCTCERCACKDTYGGYECIANIRDDCAHDYAGCWRGDFNVNGKSQTFHACKDNIELYKDAAARGKALEDIPLHTCTCPPCFTEYMNNGKMECVPKCDLGTCDQASGICSGGFGGSGGLHTWAVVLIVFACLGVVGGAGYVAYRLRLRSAMHQEIRAIMAQYMPLESQEGVNGELAMPRSPAANGAAPHTDV</sequence>
<dbReference type="SUPFAM" id="SSF57196">
    <property type="entry name" value="EGF/Laminin"/>
    <property type="match status" value="1"/>
</dbReference>
<evidence type="ECO:0000256" key="12">
    <source>
        <dbReference type="SAM" id="Phobius"/>
    </source>
</evidence>
<keyword evidence="6" id="KW-0106">Calcium</keyword>
<dbReference type="Proteomes" id="UP001491310">
    <property type="component" value="Unassembled WGS sequence"/>
</dbReference>